<proteinExistence type="predicted"/>
<feature type="domain" description="4Fe-4S ferredoxin-type" evidence="1">
    <location>
        <begin position="62"/>
        <end position="92"/>
    </location>
</feature>
<dbReference type="Pfam" id="PF02775">
    <property type="entry name" value="TPP_enzyme_C"/>
    <property type="match status" value="1"/>
</dbReference>
<dbReference type="AlphaFoldDB" id="A0A382AFA2"/>
<evidence type="ECO:0000259" key="1">
    <source>
        <dbReference type="PROSITE" id="PS51379"/>
    </source>
</evidence>
<dbReference type="Gene3D" id="3.40.50.970">
    <property type="match status" value="2"/>
</dbReference>
<dbReference type="SUPFAM" id="SSF52518">
    <property type="entry name" value="Thiamin diphosphate-binding fold (THDP-binding)"/>
    <property type="match status" value="1"/>
</dbReference>
<feature type="non-terminal residue" evidence="2">
    <location>
        <position position="350"/>
    </location>
</feature>
<dbReference type="InterPro" id="IPR029061">
    <property type="entry name" value="THDP-binding"/>
</dbReference>
<dbReference type="PANTHER" id="PTHR32154:SF0">
    <property type="entry name" value="PYRUVATE-FLAVODOXIN OXIDOREDUCTASE-RELATED"/>
    <property type="match status" value="1"/>
</dbReference>
<dbReference type="SUPFAM" id="SSF54862">
    <property type="entry name" value="4Fe-4S ferredoxins"/>
    <property type="match status" value="1"/>
</dbReference>
<evidence type="ECO:0000313" key="2">
    <source>
        <dbReference type="EMBL" id="SVB00176.1"/>
    </source>
</evidence>
<dbReference type="EMBL" id="UINC01025140">
    <property type="protein sequence ID" value="SVB00176.1"/>
    <property type="molecule type" value="Genomic_DNA"/>
</dbReference>
<gene>
    <name evidence="2" type="ORF">METZ01_LOCUS153030</name>
</gene>
<sequence>MECVTQCPDTAILGKAIPESRLNETVEKLESGEIKGWISEQWADTNKFSKVPEKQGKEPAKFGIFIDPTKCKGCAECVDACGDHEALTMITKIDDTIPKYQEAFDFFTSLGDTPSEYINERVLVDMMLASDSLLYTGGAGSCMGCGEGSALRMMLAATGFVYGKESIGIVAATGCNTVYGSTYPYNPFLVPWTNSLFENVSADAMGVRSRWNQMGWQDKKLWCIGGDGAMVDIGFQSMSRMLASGMDINVLILDTQVYSNTGGQTSTASYVGQDAKMSMVGKEIGGKIERRKEIGNLCMMHPDVFVAQTTCAHTNHFYKAIMAANEYPGPAVINVFTTCQPEHGVADDMA</sequence>
<dbReference type="GO" id="GO:0030976">
    <property type="term" value="F:thiamine pyrophosphate binding"/>
    <property type="evidence" value="ECO:0007669"/>
    <property type="project" value="InterPro"/>
</dbReference>
<name>A0A382AFA2_9ZZZZ</name>
<dbReference type="PROSITE" id="PS51379">
    <property type="entry name" value="4FE4S_FER_2"/>
    <property type="match status" value="1"/>
</dbReference>
<dbReference type="InterPro" id="IPR017900">
    <property type="entry name" value="4Fe4S_Fe_S_CS"/>
</dbReference>
<protein>
    <recommendedName>
        <fullName evidence="1">4Fe-4S ferredoxin-type domain-containing protein</fullName>
    </recommendedName>
</protein>
<dbReference type="InterPro" id="IPR050722">
    <property type="entry name" value="Pyruvate:ferred/Flavod_OxRd"/>
</dbReference>
<dbReference type="InterPro" id="IPR011766">
    <property type="entry name" value="TPP_enzyme_TPP-bd"/>
</dbReference>
<reference evidence="2" key="1">
    <citation type="submission" date="2018-05" db="EMBL/GenBank/DDBJ databases">
        <authorList>
            <person name="Lanie J.A."/>
            <person name="Ng W.-L."/>
            <person name="Kazmierczak K.M."/>
            <person name="Andrzejewski T.M."/>
            <person name="Davidsen T.M."/>
            <person name="Wayne K.J."/>
            <person name="Tettelin H."/>
            <person name="Glass J.I."/>
            <person name="Rusch D."/>
            <person name="Podicherti R."/>
            <person name="Tsui H.-C.T."/>
            <person name="Winkler M.E."/>
        </authorList>
    </citation>
    <scope>NUCLEOTIDE SEQUENCE</scope>
</reference>
<dbReference type="GO" id="GO:0006979">
    <property type="term" value="P:response to oxidative stress"/>
    <property type="evidence" value="ECO:0007669"/>
    <property type="project" value="TreeGrafter"/>
</dbReference>
<dbReference type="PANTHER" id="PTHR32154">
    <property type="entry name" value="PYRUVATE-FLAVODOXIN OXIDOREDUCTASE-RELATED"/>
    <property type="match status" value="1"/>
</dbReference>
<dbReference type="InterPro" id="IPR017896">
    <property type="entry name" value="4Fe4S_Fe-S-bd"/>
</dbReference>
<accession>A0A382AFA2</accession>
<organism evidence="2">
    <name type="scientific">marine metagenome</name>
    <dbReference type="NCBI Taxonomy" id="408172"/>
    <lineage>
        <taxon>unclassified sequences</taxon>
        <taxon>metagenomes</taxon>
        <taxon>ecological metagenomes</taxon>
    </lineage>
</organism>
<dbReference type="Gene3D" id="3.30.70.20">
    <property type="match status" value="1"/>
</dbReference>
<dbReference type="GO" id="GO:0003824">
    <property type="term" value="F:catalytic activity"/>
    <property type="evidence" value="ECO:0007669"/>
    <property type="project" value="InterPro"/>
</dbReference>
<dbReference type="PROSITE" id="PS00198">
    <property type="entry name" value="4FE4S_FER_1"/>
    <property type="match status" value="1"/>
</dbReference>